<dbReference type="InterPro" id="IPR005318">
    <property type="entry name" value="OM_porin_bac"/>
</dbReference>
<sequence length="466" mass="51361">MQFKHHHLARLGAACGLLLCCAPLAGAQEKATAPAGETSGSSSGSFFSPVIDDAHWNILTRTVYYRRDYLNGAKSNGGRNAYLPRARRSDYAEEWGLGVMGNLETGYTRGPVGFGVDAFLYGGLNLMGDDYRVGKIRMLPVDKNGYAQDNLLRGGVALKAKISKTMLRFGEQRIKTPIFSSSDSRLLPESMRGLYLNSKEFSTLTFHAGHFTGSTDRNSRNTNHALTVNYLNPAFRRGDHFDLAGLTWTGVPGLSLSAFAGRLADTWVTGYLGAFYSMTLADKSKLSFDSHLYVSRDTGKAYAGDIRNTTGSILASYQTGVHKVGLGYQKVASDTPFDYVTRGALWLGNSSQLTDFNAPHEQSWQLRYELDGKAFSLPGSSLGVAYIRGSDIDGTRMPRNSGYRWLGYGKDGKHWERDLWFRYTVQSGAAKGLAMLVRYNVHRANDAQAELDTNEIRLAVEYPFGK</sequence>
<dbReference type="Proteomes" id="UP001574673">
    <property type="component" value="Unassembled WGS sequence"/>
</dbReference>
<evidence type="ECO:0000256" key="1">
    <source>
        <dbReference type="ARBA" id="ARBA00009075"/>
    </source>
</evidence>
<keyword evidence="2" id="KW-0813">Transport</keyword>
<dbReference type="PANTHER" id="PTHR34596:SF2">
    <property type="entry name" value="CHITOPORIN"/>
    <property type="match status" value="1"/>
</dbReference>
<protein>
    <submittedName>
        <fullName evidence="5">OprD family outer membrane porin</fullName>
    </submittedName>
</protein>
<dbReference type="InterPro" id="IPR023614">
    <property type="entry name" value="Porin_dom_sf"/>
</dbReference>
<keyword evidence="3 4" id="KW-0732">Signal</keyword>
<dbReference type="Gene3D" id="2.40.160.10">
    <property type="entry name" value="Porin"/>
    <property type="match status" value="1"/>
</dbReference>
<dbReference type="RefSeq" id="WP_418891325.1">
    <property type="nucleotide sequence ID" value="NZ_JBEUWX010000002.1"/>
</dbReference>
<comment type="caution">
    <text evidence="5">The sequence shown here is derived from an EMBL/GenBank/DDBJ whole genome shotgun (WGS) entry which is preliminary data.</text>
</comment>
<dbReference type="PANTHER" id="PTHR34596">
    <property type="entry name" value="CHITOPORIN"/>
    <property type="match status" value="1"/>
</dbReference>
<evidence type="ECO:0000313" key="5">
    <source>
        <dbReference type="EMBL" id="MFA9950258.1"/>
    </source>
</evidence>
<feature type="signal peptide" evidence="4">
    <location>
        <begin position="1"/>
        <end position="27"/>
    </location>
</feature>
<dbReference type="EMBL" id="JBEUWX010000002">
    <property type="protein sequence ID" value="MFA9950258.1"/>
    <property type="molecule type" value="Genomic_DNA"/>
</dbReference>
<evidence type="ECO:0000256" key="2">
    <source>
        <dbReference type="ARBA" id="ARBA00022448"/>
    </source>
</evidence>
<reference evidence="6" key="1">
    <citation type="submission" date="2024-06" db="EMBL/GenBank/DDBJ databases">
        <title>Radixoralia hellwigii gen. nov., sp nov., isolated from a root canal in the human oral cavity.</title>
        <authorList>
            <person name="Bartsch S."/>
            <person name="Wittmer A."/>
            <person name="Schulz A.-K."/>
            <person name="Neumann-Schaal M."/>
            <person name="Wolf J."/>
            <person name="Gronow S."/>
            <person name="Tennert C."/>
            <person name="Haecker G."/>
            <person name="Cieplik F."/>
            <person name="Al-Ahmad A."/>
        </authorList>
    </citation>
    <scope>NUCLEOTIDE SEQUENCE [LARGE SCALE GENOMIC DNA]</scope>
    <source>
        <strain evidence="6">Wk13</strain>
    </source>
</reference>
<gene>
    <name evidence="5" type="ORF">ABCS64_07990</name>
</gene>
<feature type="chain" id="PRO_5046476067" evidence="4">
    <location>
        <begin position="28"/>
        <end position="466"/>
    </location>
</feature>
<name>A0ABV4UF50_9RHOO</name>
<evidence type="ECO:0000313" key="6">
    <source>
        <dbReference type="Proteomes" id="UP001574673"/>
    </source>
</evidence>
<organism evidence="5 6">
    <name type="scientific">Dentiradicibacter hellwigii</name>
    <dbReference type="NCBI Taxonomy" id="3149053"/>
    <lineage>
        <taxon>Bacteria</taxon>
        <taxon>Pseudomonadati</taxon>
        <taxon>Pseudomonadota</taxon>
        <taxon>Betaproteobacteria</taxon>
        <taxon>Rhodocyclales</taxon>
        <taxon>Rhodocyclaceae</taxon>
        <taxon>Dentiradicibacter</taxon>
    </lineage>
</organism>
<proteinExistence type="inferred from homology"/>
<comment type="similarity">
    <text evidence="1">Belongs to the outer membrane porin (Opr) (TC 1.B.25) family.</text>
</comment>
<dbReference type="Pfam" id="PF03573">
    <property type="entry name" value="OprD"/>
    <property type="match status" value="1"/>
</dbReference>
<keyword evidence="6" id="KW-1185">Reference proteome</keyword>
<evidence type="ECO:0000256" key="4">
    <source>
        <dbReference type="SAM" id="SignalP"/>
    </source>
</evidence>
<evidence type="ECO:0000256" key="3">
    <source>
        <dbReference type="ARBA" id="ARBA00022729"/>
    </source>
</evidence>
<accession>A0ABV4UF50</accession>